<dbReference type="AlphaFoldDB" id="A0A1I5T2W6"/>
<dbReference type="EMBL" id="FOWW01000003">
    <property type="protein sequence ID" value="SFP77181.1"/>
    <property type="molecule type" value="Genomic_DNA"/>
</dbReference>
<feature type="coiled-coil region" evidence="1">
    <location>
        <begin position="85"/>
        <end position="119"/>
    </location>
</feature>
<dbReference type="STRING" id="587909.SAMN05421810_103365"/>
<reference evidence="3" key="1">
    <citation type="submission" date="2016-10" db="EMBL/GenBank/DDBJ databases">
        <authorList>
            <person name="Varghese N."/>
            <person name="Submissions S."/>
        </authorList>
    </citation>
    <scope>NUCLEOTIDE SEQUENCE [LARGE SCALE GENOMIC DNA]</scope>
    <source>
        <strain evidence="3">CGMCC 4.5579</strain>
    </source>
</reference>
<accession>A0A1I5T2W6</accession>
<protein>
    <recommendedName>
        <fullName evidence="4">Proteins of 100 residues with WXG</fullName>
    </recommendedName>
</protein>
<gene>
    <name evidence="2" type="ORF">SAMN05421810_103365</name>
</gene>
<evidence type="ECO:0000313" key="2">
    <source>
        <dbReference type="EMBL" id="SFP77181.1"/>
    </source>
</evidence>
<keyword evidence="3" id="KW-1185">Reference proteome</keyword>
<evidence type="ECO:0008006" key="4">
    <source>
        <dbReference type="Google" id="ProtNLM"/>
    </source>
</evidence>
<name>A0A1I5T2W6_9PSEU</name>
<dbReference type="RefSeq" id="WP_092530001.1">
    <property type="nucleotide sequence ID" value="NZ_FOWW01000003.1"/>
</dbReference>
<evidence type="ECO:0000313" key="3">
    <source>
        <dbReference type="Proteomes" id="UP000198727"/>
    </source>
</evidence>
<keyword evidence="1" id="KW-0175">Coiled coil</keyword>
<evidence type="ECO:0000256" key="1">
    <source>
        <dbReference type="SAM" id="Coils"/>
    </source>
</evidence>
<proteinExistence type="predicted"/>
<dbReference type="Proteomes" id="UP000198727">
    <property type="component" value="Unassembled WGS sequence"/>
</dbReference>
<dbReference type="OrthoDB" id="4140785at2"/>
<organism evidence="2 3">
    <name type="scientific">Amycolatopsis arida</name>
    <dbReference type="NCBI Taxonomy" id="587909"/>
    <lineage>
        <taxon>Bacteria</taxon>
        <taxon>Bacillati</taxon>
        <taxon>Actinomycetota</taxon>
        <taxon>Actinomycetes</taxon>
        <taxon>Pseudonocardiales</taxon>
        <taxon>Pseudonocardiaceae</taxon>
        <taxon>Amycolatopsis</taxon>
    </lineage>
</organism>
<sequence>MSDADFPALGFDPARGDVGRVREIATELSGTGRYAGEAYDVLRSIQDKRDVWTGDAATAFVEKLGELPGFLEGARDSMTSAGSALSIWADRLEAHQRRARELEERARKAIAAAEQADVAARQASAVANRPIAYDANDPAAAQAAERRAQANATAAADANRAAGAAWANVEDLRREAENLRHRWEDDARICAEALNEAAGGAPDSGLFDDIGDFVNDAGEWLAENLGDIAGIVSAIAGVLAFIPVLTPIMAPIALGTGALALAAHGTEMIVEGKWDDPMAWAELGGDLVGLVPGLGAATDGVATAMRVASGAEKTIDVTRVGLSGMAETASEAIYTGAKVFGDDMAKPSMAAQWVAQKAMGANPLIDTAEMSAMTANVAKALEGGANVSLQIPQGIALADSGPEATAAKDATTVAGGVLGTISGISDHVLKGKMIP</sequence>